<dbReference type="OrthoDB" id="8926940at2"/>
<dbReference type="SUPFAM" id="SSF49401">
    <property type="entry name" value="Bacterial adhesins"/>
    <property type="match status" value="1"/>
</dbReference>
<dbReference type="InterPro" id="IPR008966">
    <property type="entry name" value="Adhesion_dom_sf"/>
</dbReference>
<gene>
    <name evidence="2" type="ORF">E0L20_09915</name>
</gene>
<feature type="chain" id="PRO_5020687434" evidence="1">
    <location>
        <begin position="27"/>
        <end position="344"/>
    </location>
</feature>
<evidence type="ECO:0000313" key="3">
    <source>
        <dbReference type="Proteomes" id="UP000291424"/>
    </source>
</evidence>
<evidence type="ECO:0000256" key="1">
    <source>
        <dbReference type="SAM" id="SignalP"/>
    </source>
</evidence>
<feature type="signal peptide" evidence="1">
    <location>
        <begin position="1"/>
        <end position="26"/>
    </location>
</feature>
<dbReference type="Proteomes" id="UP000291424">
    <property type="component" value="Unassembled WGS sequence"/>
</dbReference>
<name>A0A4R0GD57_9ENTR</name>
<proteinExistence type="predicted"/>
<accession>A0A4R0GD57</accession>
<sequence length="344" mass="36648">MQFQGRHILYAAVVFCFGLFSSTVMALTCKAQGSVSQYVAIDSVIKASVGDFGTNTKIWVSAPITATFTCSDTDNFPKGESAFLWLDPKDAVKNVHNSLEIGITFRNVDYKLKKGDKIEIGPGTMCTPDGKGGCTSKATSQTFSLTYQVYIKTTGLPAASDGKVMGDVSLSLFQVDGVGGLRGGTVTQDGNFNLTITGLDKITFLACTPKVMLVPDTLDFGVINGSWATPGKIEKTKPFTLQVDLTREASGKTCTGETLLMTLGSTNPVKDGAIIMPATNSGFGFIISANSLMEPRIALNTPQTIGVISGDRLTRDYYAGFVWTTNAPLLGDYSATATFTVTFR</sequence>
<evidence type="ECO:0000313" key="2">
    <source>
        <dbReference type="EMBL" id="TCB93309.1"/>
    </source>
</evidence>
<reference evidence="2 3" key="1">
    <citation type="submission" date="2019-02" db="EMBL/GenBank/DDBJ databases">
        <title>The draft genome of Enterobacter spp. strains.</title>
        <authorList>
            <person name="Wang C."/>
            <person name="Feng Y."/>
            <person name="Zong Z."/>
        </authorList>
    </citation>
    <scope>NUCLEOTIDE SEQUENCE [LARGE SCALE GENOMIC DNA]</scope>
    <source>
        <strain evidence="2 3">WCHEW120002</strain>
    </source>
</reference>
<dbReference type="AlphaFoldDB" id="A0A4R0GD57"/>
<comment type="caution">
    <text evidence="2">The sequence shown here is derived from an EMBL/GenBank/DDBJ whole genome shotgun (WGS) entry which is preliminary data.</text>
</comment>
<dbReference type="RefSeq" id="WP_131633808.1">
    <property type="nucleotide sequence ID" value="NZ_SJOO01000003.1"/>
</dbReference>
<organism evidence="2 3">
    <name type="scientific">Enterobacter wuhouensis</name>
    <dbReference type="NCBI Taxonomy" id="2529381"/>
    <lineage>
        <taxon>Bacteria</taxon>
        <taxon>Pseudomonadati</taxon>
        <taxon>Pseudomonadota</taxon>
        <taxon>Gammaproteobacteria</taxon>
        <taxon>Enterobacterales</taxon>
        <taxon>Enterobacteriaceae</taxon>
        <taxon>Enterobacter</taxon>
    </lineage>
</organism>
<protein>
    <submittedName>
        <fullName evidence="2">Fimbrial protein</fullName>
    </submittedName>
</protein>
<keyword evidence="1" id="KW-0732">Signal</keyword>
<dbReference type="EMBL" id="SJOO01000003">
    <property type="protein sequence ID" value="TCB93309.1"/>
    <property type="molecule type" value="Genomic_DNA"/>
</dbReference>